<gene>
    <name evidence="1" type="ORF">M9Y10_038147</name>
</gene>
<protein>
    <submittedName>
        <fullName evidence="1">Uncharacterized protein</fullName>
    </submittedName>
</protein>
<evidence type="ECO:0000313" key="2">
    <source>
        <dbReference type="Proteomes" id="UP001470230"/>
    </source>
</evidence>
<proteinExistence type="predicted"/>
<accession>A0ABR2K7R5</accession>
<dbReference type="EMBL" id="JAPFFF010000006">
    <property type="protein sequence ID" value="KAK8887109.1"/>
    <property type="molecule type" value="Genomic_DNA"/>
</dbReference>
<reference evidence="1 2" key="1">
    <citation type="submission" date="2024-04" db="EMBL/GenBank/DDBJ databases">
        <title>Tritrichomonas musculus Genome.</title>
        <authorList>
            <person name="Alves-Ferreira E."/>
            <person name="Grigg M."/>
            <person name="Lorenzi H."/>
            <person name="Galac M."/>
        </authorList>
    </citation>
    <scope>NUCLEOTIDE SEQUENCE [LARGE SCALE GENOMIC DNA]</scope>
    <source>
        <strain evidence="1 2">EAF2021</strain>
    </source>
</reference>
<keyword evidence="2" id="KW-1185">Reference proteome</keyword>
<dbReference type="Proteomes" id="UP001470230">
    <property type="component" value="Unassembled WGS sequence"/>
</dbReference>
<organism evidence="1 2">
    <name type="scientific">Tritrichomonas musculus</name>
    <dbReference type="NCBI Taxonomy" id="1915356"/>
    <lineage>
        <taxon>Eukaryota</taxon>
        <taxon>Metamonada</taxon>
        <taxon>Parabasalia</taxon>
        <taxon>Tritrichomonadida</taxon>
        <taxon>Tritrichomonadidae</taxon>
        <taxon>Tritrichomonas</taxon>
    </lineage>
</organism>
<comment type="caution">
    <text evidence="1">The sequence shown here is derived from an EMBL/GenBank/DDBJ whole genome shotgun (WGS) entry which is preliminary data.</text>
</comment>
<evidence type="ECO:0000313" key="1">
    <source>
        <dbReference type="EMBL" id="KAK8887109.1"/>
    </source>
</evidence>
<name>A0ABR2K7R5_9EUKA</name>
<sequence>MILLGELLISRIQFSASYCFKEVCQFDFKTTLKNILLEIIPSQETQAKLEISALTLHGLLKNDQFLTPCRFNAVSSTKPSNYEERYIKIPIVATTRFDEFK</sequence>